<feature type="region of interest" description="Disordered" evidence="5">
    <location>
        <begin position="87"/>
        <end position="108"/>
    </location>
</feature>
<dbReference type="Pfam" id="PF04434">
    <property type="entry name" value="SWIM"/>
    <property type="match status" value="1"/>
</dbReference>
<evidence type="ECO:0000313" key="8">
    <source>
        <dbReference type="Proteomes" id="UP000289738"/>
    </source>
</evidence>
<dbReference type="STRING" id="3818.A0A445D007"/>
<gene>
    <name evidence="7" type="ORF">Ahy_A05g022229</name>
</gene>
<dbReference type="InterPro" id="IPR006564">
    <property type="entry name" value="Znf_PMZ"/>
</dbReference>
<dbReference type="InterPro" id="IPR007527">
    <property type="entry name" value="Znf_SWIM"/>
</dbReference>
<dbReference type="SMART" id="SM00575">
    <property type="entry name" value="ZnF_PMZ"/>
    <property type="match status" value="1"/>
</dbReference>
<dbReference type="PANTHER" id="PTHR31973:SF195">
    <property type="entry name" value="MUDR FAMILY TRANSPOSASE"/>
    <property type="match status" value="1"/>
</dbReference>
<evidence type="ECO:0000313" key="7">
    <source>
        <dbReference type="EMBL" id="RYR56527.1"/>
    </source>
</evidence>
<feature type="domain" description="SWIM-type" evidence="6">
    <location>
        <begin position="679"/>
        <end position="711"/>
    </location>
</feature>
<evidence type="ECO:0000256" key="4">
    <source>
        <dbReference type="PROSITE-ProRule" id="PRU00325"/>
    </source>
</evidence>
<proteinExistence type="predicted"/>
<keyword evidence="8" id="KW-1185">Reference proteome</keyword>
<feature type="region of interest" description="Disordered" evidence="5">
    <location>
        <begin position="747"/>
        <end position="782"/>
    </location>
</feature>
<protein>
    <recommendedName>
        <fullName evidence="6">SWIM-type domain-containing protein</fullName>
    </recommendedName>
</protein>
<evidence type="ECO:0000256" key="3">
    <source>
        <dbReference type="ARBA" id="ARBA00022833"/>
    </source>
</evidence>
<dbReference type="AlphaFoldDB" id="A0A445D007"/>
<keyword evidence="2 4" id="KW-0863">Zinc-finger</keyword>
<name>A0A445D007_ARAHY</name>
<dbReference type="EMBL" id="SDMP01000005">
    <property type="protein sequence ID" value="RYR56527.1"/>
    <property type="molecule type" value="Genomic_DNA"/>
</dbReference>
<accession>A0A445D007</accession>
<evidence type="ECO:0000256" key="1">
    <source>
        <dbReference type="ARBA" id="ARBA00022723"/>
    </source>
</evidence>
<dbReference type="Pfam" id="PF03108">
    <property type="entry name" value="DBD_Tnp_Mut"/>
    <property type="match status" value="1"/>
</dbReference>
<feature type="compositionally biased region" description="Basic and acidic residues" evidence="5">
    <location>
        <begin position="755"/>
        <end position="766"/>
    </location>
</feature>
<dbReference type="Pfam" id="PF10551">
    <property type="entry name" value="MULE"/>
    <property type="match status" value="1"/>
</dbReference>
<comment type="caution">
    <text evidence="7">The sequence shown here is derived from an EMBL/GenBank/DDBJ whole genome shotgun (WGS) entry which is preliminary data.</text>
</comment>
<keyword evidence="3" id="KW-0862">Zinc</keyword>
<dbReference type="Proteomes" id="UP000289738">
    <property type="component" value="Chromosome A05"/>
</dbReference>
<feature type="compositionally biased region" description="Basic and acidic residues" evidence="5">
    <location>
        <begin position="773"/>
        <end position="782"/>
    </location>
</feature>
<evidence type="ECO:0000256" key="2">
    <source>
        <dbReference type="ARBA" id="ARBA00022771"/>
    </source>
</evidence>
<dbReference type="InterPro" id="IPR004332">
    <property type="entry name" value="Transposase_MuDR"/>
</dbReference>
<dbReference type="PANTHER" id="PTHR31973">
    <property type="entry name" value="POLYPROTEIN, PUTATIVE-RELATED"/>
    <property type="match status" value="1"/>
</dbReference>
<dbReference type="GO" id="GO:0008270">
    <property type="term" value="F:zinc ion binding"/>
    <property type="evidence" value="ECO:0007669"/>
    <property type="project" value="UniProtKB-KW"/>
</dbReference>
<dbReference type="InterPro" id="IPR018289">
    <property type="entry name" value="MULE_transposase_dom"/>
</dbReference>
<organism evidence="7 8">
    <name type="scientific">Arachis hypogaea</name>
    <name type="common">Peanut</name>
    <dbReference type="NCBI Taxonomy" id="3818"/>
    <lineage>
        <taxon>Eukaryota</taxon>
        <taxon>Viridiplantae</taxon>
        <taxon>Streptophyta</taxon>
        <taxon>Embryophyta</taxon>
        <taxon>Tracheophyta</taxon>
        <taxon>Spermatophyta</taxon>
        <taxon>Magnoliopsida</taxon>
        <taxon>eudicotyledons</taxon>
        <taxon>Gunneridae</taxon>
        <taxon>Pentapetalae</taxon>
        <taxon>rosids</taxon>
        <taxon>fabids</taxon>
        <taxon>Fabales</taxon>
        <taxon>Fabaceae</taxon>
        <taxon>Papilionoideae</taxon>
        <taxon>50 kb inversion clade</taxon>
        <taxon>dalbergioids sensu lato</taxon>
        <taxon>Dalbergieae</taxon>
        <taxon>Pterocarpus clade</taxon>
        <taxon>Arachis</taxon>
    </lineage>
</organism>
<evidence type="ECO:0000259" key="6">
    <source>
        <dbReference type="PROSITE" id="PS50966"/>
    </source>
</evidence>
<reference evidence="7 8" key="1">
    <citation type="submission" date="2019-01" db="EMBL/GenBank/DDBJ databases">
        <title>Sequencing of cultivated peanut Arachis hypogaea provides insights into genome evolution and oil improvement.</title>
        <authorList>
            <person name="Chen X."/>
        </authorList>
    </citation>
    <scope>NUCLEOTIDE SEQUENCE [LARGE SCALE GENOMIC DNA]</scope>
    <source>
        <strain evidence="8">cv. Fuhuasheng</strain>
        <tissue evidence="7">Leaves</tissue>
    </source>
</reference>
<dbReference type="PROSITE" id="PS50966">
    <property type="entry name" value="ZF_SWIM"/>
    <property type="match status" value="1"/>
</dbReference>
<keyword evidence="1" id="KW-0479">Metal-binding</keyword>
<evidence type="ECO:0000256" key="5">
    <source>
        <dbReference type="SAM" id="MobiDB-lite"/>
    </source>
</evidence>
<sequence>MASEESFVVLVHHRGSVNRKTRSGVKFTDKNPLCIVVTSTTSYDNLVSAVLMKLGLDGAKRVMFLCRRPFPEVRTPELLARLVDVVSSSGGSNRNTNTLANPAGSSSRPAVASSSIPVYEPVVQHVASPSFAVDLNGTEGDEVVERENLPNALVGVAPVGVGDGFLVDEEDDDVEPNMIDDDSADDIGATGPALEVGFGARDAEGTTGLTEFQVGQQFQDKDEALLSVKTYSIRRGVQYKVVESDHRRYVGKCSEFGNGCTWLIRLSLRKRKDIWEVKWYNGPHTCLATSISSDHRSLDYHVISAFIMPMVRADASVSIKVLLNATAAHFGFRPTYRRVWIAKQKSIALIYGDWDESYNDLPRWVLGVQMTMPGSVVVLKTSPVRVGGQVDESQAYFHRLFWTFPPCIEAFRHCKPLVSIDGTHLYGKYGGTLLIAIAQDGNSNILPVAFALVEGENAESWTFFLSHLRQHVTPQPGLLVISDRHNGIKAALEAPDGGWLPPSAYRAFCIRHVAANFALTFKGKDARRLLVNAAYAKTEVEFDYWFDILRSEDPAMCEWANRIDYSLWTQHRDEGWRFGHMTTNISECVNSILKGVRNLPVASLVKATYGRLAELFVRKGREAEAQMGTGQQFSQHLVKCIEANMKTARCFTVTLYDRDNSEFTVAETTPTGSFSLGTYRVSLASRTCDCGYFQALHFPCQHALACCAYSRVTWTSYVHSVYQISSVFSVYRMGFTPPIPEGFWPPYDGPTVIPDPDKRRAREGHPRSTRIRTNMDEADPNRPKRCGLCRQLGHTRRSCPQVGGSSQTGHH</sequence>